<gene>
    <name evidence="3" type="ORF">PsPhBjorn_gp41</name>
</gene>
<dbReference type="EMBL" id="MG775259">
    <property type="protein sequence ID" value="AUV61775.1"/>
    <property type="molecule type" value="Genomic_DNA"/>
</dbReference>
<protein>
    <recommendedName>
        <fullName evidence="2">dATP/dGTP diphosphohydrolase N-terminal domain-containing protein</fullName>
    </recommendedName>
</protein>
<dbReference type="InterPro" id="IPR044038">
    <property type="entry name" value="dATP/dGTP_diPOhydrolase_N"/>
</dbReference>
<sequence>MEGALKYGRHNYRAIGVRASIYYDATQRHLTAWWEGEDLDPESRLSHITKAISSLTVLRDSMIRENWTDDRPPATPDMYVKLNEHAARLVDQYKDRNPKHYTNDNYREGQTSE</sequence>
<feature type="domain" description="dATP/dGTP diphosphohydrolase N-terminal" evidence="2">
    <location>
        <begin position="2"/>
        <end position="71"/>
    </location>
</feature>
<evidence type="ECO:0000313" key="3">
    <source>
        <dbReference type="EMBL" id="AUV61775.1"/>
    </source>
</evidence>
<feature type="region of interest" description="Disordered" evidence="1">
    <location>
        <begin position="93"/>
        <end position="113"/>
    </location>
</feature>
<reference evidence="3 4" key="1">
    <citation type="submission" date="2018-01" db="EMBL/GenBank/DDBJ databases">
        <title>Pseudomonas phages infecting Pseudomonas sp. isolated from Prunus avium.</title>
        <authorList>
            <person name="Colberg O."/>
            <person name="Byth Carstens A."/>
        </authorList>
    </citation>
    <scope>NUCLEOTIDE SEQUENCE [LARGE SCALE GENOMIC DNA]</scope>
</reference>
<name>A0A2K9VHP4_9CAUD</name>
<organism evidence="3 4">
    <name type="scientific">Pseudomonas phage Bjorn</name>
    <dbReference type="NCBI Taxonomy" id="2079288"/>
    <lineage>
        <taxon>Viruses</taxon>
        <taxon>Duplodnaviria</taxon>
        <taxon>Heunggongvirae</taxon>
        <taxon>Uroviricota</taxon>
        <taxon>Caudoviricetes</taxon>
        <taxon>Bjornvirus</taxon>
        <taxon>Bjornvirus bjorn</taxon>
    </lineage>
</organism>
<evidence type="ECO:0000259" key="2">
    <source>
        <dbReference type="Pfam" id="PF18909"/>
    </source>
</evidence>
<accession>A0A2K9VHP4</accession>
<feature type="compositionally biased region" description="Basic and acidic residues" evidence="1">
    <location>
        <begin position="93"/>
        <end position="107"/>
    </location>
</feature>
<keyword evidence="4" id="KW-1185">Reference proteome</keyword>
<evidence type="ECO:0000256" key="1">
    <source>
        <dbReference type="SAM" id="MobiDB-lite"/>
    </source>
</evidence>
<evidence type="ECO:0000313" key="4">
    <source>
        <dbReference type="Proteomes" id="UP000240564"/>
    </source>
</evidence>
<dbReference type="Proteomes" id="UP000240564">
    <property type="component" value="Segment"/>
</dbReference>
<dbReference type="Pfam" id="PF18909">
    <property type="entry name" value="dGTP_diPhyd_N"/>
    <property type="match status" value="1"/>
</dbReference>
<proteinExistence type="predicted"/>
<dbReference type="OrthoDB" id="10296at10239"/>